<evidence type="ECO:0000313" key="6">
    <source>
        <dbReference type="Proteomes" id="UP001269375"/>
    </source>
</evidence>
<dbReference type="Proteomes" id="UP001269375">
    <property type="component" value="Unassembled WGS sequence"/>
</dbReference>
<comment type="caution">
    <text evidence="5">The sequence shown here is derived from an EMBL/GenBank/DDBJ whole genome shotgun (WGS) entry which is preliminary data.</text>
</comment>
<proteinExistence type="predicted"/>
<dbReference type="CDD" id="cd00038">
    <property type="entry name" value="CAP_ED"/>
    <property type="match status" value="1"/>
</dbReference>
<dbReference type="PANTHER" id="PTHR24567:SF26">
    <property type="entry name" value="REGULATORY PROTEIN YEIL"/>
    <property type="match status" value="1"/>
</dbReference>
<dbReference type="Gene3D" id="1.10.10.10">
    <property type="entry name" value="Winged helix-like DNA-binding domain superfamily/Winged helix DNA-binding domain"/>
    <property type="match status" value="1"/>
</dbReference>
<dbReference type="SUPFAM" id="SSF51206">
    <property type="entry name" value="cAMP-binding domain-like"/>
    <property type="match status" value="1"/>
</dbReference>
<dbReference type="Gene3D" id="2.60.120.10">
    <property type="entry name" value="Jelly Rolls"/>
    <property type="match status" value="1"/>
</dbReference>
<feature type="domain" description="HTH crp-type" evidence="4">
    <location>
        <begin position="148"/>
        <end position="222"/>
    </location>
</feature>
<dbReference type="EMBL" id="JARWAO010000002">
    <property type="protein sequence ID" value="MDR5895370.1"/>
    <property type="molecule type" value="Genomic_DNA"/>
</dbReference>
<dbReference type="SMART" id="SM00419">
    <property type="entry name" value="HTH_CRP"/>
    <property type="match status" value="1"/>
</dbReference>
<sequence length="245" mass="28014">MSGNESCIVRHFKHYGPLSESDTKLLQALEKEPISGTSGQTLWEEGDKAGEICTIKSGWAYSYRNIDDGTRQVLDVFLPGDIVGLREFAFKERMSGIKLLTDSVICRFPHNHLIDIFRDSTKLTTIFFSISARQQTLLTERLVNLGRRNAFEKTAHLVYELYMRLKRTNPELGNSFELPLSQQIIADALGLSAVHVSRTFSELREENMICRERNHVTLLDIERLESVIGFSKAYLQEQDYLSYVS</sequence>
<evidence type="ECO:0000259" key="4">
    <source>
        <dbReference type="PROSITE" id="PS51063"/>
    </source>
</evidence>
<dbReference type="PANTHER" id="PTHR24567">
    <property type="entry name" value="CRP FAMILY TRANSCRIPTIONAL REGULATORY PROTEIN"/>
    <property type="match status" value="1"/>
</dbReference>
<dbReference type="PROSITE" id="PS51063">
    <property type="entry name" value="HTH_CRP_2"/>
    <property type="match status" value="1"/>
</dbReference>
<dbReference type="InterPro" id="IPR050397">
    <property type="entry name" value="Env_Response_Regulators"/>
</dbReference>
<evidence type="ECO:0000256" key="2">
    <source>
        <dbReference type="ARBA" id="ARBA00023125"/>
    </source>
</evidence>
<dbReference type="SUPFAM" id="SSF46785">
    <property type="entry name" value="Winged helix' DNA-binding domain"/>
    <property type="match status" value="1"/>
</dbReference>
<protein>
    <submittedName>
        <fullName evidence="5">Crp/Fnr family transcriptional regulator</fullName>
    </submittedName>
</protein>
<dbReference type="InterPro" id="IPR036390">
    <property type="entry name" value="WH_DNA-bd_sf"/>
</dbReference>
<evidence type="ECO:0000313" key="5">
    <source>
        <dbReference type="EMBL" id="MDR5895370.1"/>
    </source>
</evidence>
<dbReference type="InterPro" id="IPR000595">
    <property type="entry name" value="cNMP-bd_dom"/>
</dbReference>
<keyword evidence="3" id="KW-0804">Transcription</keyword>
<organism evidence="5 6">
    <name type="scientific">Larsenimonas suaedae</name>
    <dbReference type="NCBI Taxonomy" id="1851019"/>
    <lineage>
        <taxon>Bacteria</taxon>
        <taxon>Pseudomonadati</taxon>
        <taxon>Pseudomonadota</taxon>
        <taxon>Gammaproteobacteria</taxon>
        <taxon>Oceanospirillales</taxon>
        <taxon>Halomonadaceae</taxon>
        <taxon>Larsenimonas</taxon>
    </lineage>
</organism>
<keyword evidence="6" id="KW-1185">Reference proteome</keyword>
<evidence type="ECO:0000256" key="1">
    <source>
        <dbReference type="ARBA" id="ARBA00023015"/>
    </source>
</evidence>
<accession>A0ABU1GTL6</accession>
<dbReference type="RefSeq" id="WP_251591049.1">
    <property type="nucleotide sequence ID" value="NZ_JAMLJI010000001.1"/>
</dbReference>
<evidence type="ECO:0000256" key="3">
    <source>
        <dbReference type="ARBA" id="ARBA00023163"/>
    </source>
</evidence>
<dbReference type="InterPro" id="IPR018490">
    <property type="entry name" value="cNMP-bd_dom_sf"/>
</dbReference>
<reference evidence="5 6" key="1">
    <citation type="submission" date="2023-04" db="EMBL/GenBank/DDBJ databases">
        <title>A long-awaited taxogenomic arrangement of the family Halomonadaceae.</title>
        <authorList>
            <person name="De La Haba R."/>
            <person name="Chuvochina M."/>
            <person name="Wittouck S."/>
            <person name="Arahal D.R."/>
            <person name="Sanchez-Porro C."/>
            <person name="Hugenholtz P."/>
            <person name="Ventosa A."/>
        </authorList>
    </citation>
    <scope>NUCLEOTIDE SEQUENCE [LARGE SCALE GENOMIC DNA]</scope>
    <source>
        <strain evidence="5 6">DSM 22428</strain>
    </source>
</reference>
<keyword evidence="2" id="KW-0238">DNA-binding</keyword>
<keyword evidence="1" id="KW-0805">Transcription regulation</keyword>
<dbReference type="InterPro" id="IPR036388">
    <property type="entry name" value="WH-like_DNA-bd_sf"/>
</dbReference>
<dbReference type="InterPro" id="IPR012318">
    <property type="entry name" value="HTH_CRP"/>
</dbReference>
<dbReference type="Pfam" id="PF00027">
    <property type="entry name" value="cNMP_binding"/>
    <property type="match status" value="1"/>
</dbReference>
<name>A0ABU1GTL6_9GAMM</name>
<dbReference type="Pfam" id="PF13545">
    <property type="entry name" value="HTH_Crp_2"/>
    <property type="match status" value="1"/>
</dbReference>
<dbReference type="InterPro" id="IPR014710">
    <property type="entry name" value="RmlC-like_jellyroll"/>
</dbReference>
<gene>
    <name evidence="5" type="ORF">QC825_04675</name>
</gene>